<dbReference type="PANTHER" id="PTHR16305:SF35">
    <property type="entry name" value="TRANSCRIPTIONAL ACTIVATOR DOMAIN"/>
    <property type="match status" value="1"/>
</dbReference>
<dbReference type="Proteomes" id="UP000199360">
    <property type="component" value="Unassembled WGS sequence"/>
</dbReference>
<dbReference type="InterPro" id="IPR000792">
    <property type="entry name" value="Tscrpt_reg_LuxR_C"/>
</dbReference>
<dbReference type="Pfam" id="PF00196">
    <property type="entry name" value="GerE"/>
    <property type="match status" value="1"/>
</dbReference>
<dbReference type="OrthoDB" id="3178131at2"/>
<keyword evidence="2" id="KW-0067">ATP-binding</keyword>
<sequence>MGLVERTEAIETLDGLLAASVAGKGRVAVVTGPVATGRTELLNTFADRVVDLNGLAITATGSRSEQDLPLGVMSQLLLDAPLVDEERRRAMNLLYEGAQTLTHGDGGTHRLDPQIVHSLCTVLLELSRRYPLVVVVDDLDRADHASLVCLSYLARRVRFASMLALFSHSGHRRSGTPVLDVDGLARPPHGAHIVLATLSAEGVREMAAEALDEDDATRLAPRWHQISGGNPLLVGGLVEDHRQALADGVAPGGEPVPGGQYAEAVVSCLRRTEERMQRVAQALAILPDAASLDKLTGLEPAQVAQAVRALTAAGLLHRGDYRHPVAREAVLAQLDDGERVALHRRAAEIAYHEGAVSQVVAEHLLRAGQADDPWVVPVLEDAARQALRAGRVDAAVDYLRLAWQTCADDRHRAKIMTTMMRAGWRINPSMSTGYLPELTAAMQNGFLRSGDALVLTKALLWNGQFADARSVFEQLNASADEHDQETLTELAIARPLLRSTYPSFFPMLRPQAPLAPTPIPTVSAGHRLEAASALATVLTRGPSEPLAAGVERILHNSRLDEMSLDTVESALFALTYSGHADRAVPWCDTFVEEAGARQAPSRLARLAAIRAEISLRLGELPAAVRHARLALESMPPSSWGVAVGGPLAALITAATAMGDYDLVREQLDQPVAEEMFQTRYGMHYLHARGRYSLAIGQLPFALRDFEQCGELAARWKLDVPGLIPWRTDAAEALLRMGRPGPARKLVDEQLARCGKDAPRVHGMAMRLLAATSELRHRPMFLRQAVDLQTAGGDEYELARALADLTEAYHVLGESRRAGMIARRARALADKAQAQPLLKMLTRGGNWDESESVAQPLNAAGGAAMLSDAEHRVAALAAEGYTNREISMKLYITISTVEQHLTRTYRKLNVTRRTDLPANLNLDFSVAG</sequence>
<keyword evidence="5" id="KW-1185">Reference proteome</keyword>
<dbReference type="Gene3D" id="1.10.10.10">
    <property type="entry name" value="Winged helix-like DNA-binding domain superfamily/Winged helix DNA-binding domain"/>
    <property type="match status" value="1"/>
</dbReference>
<dbReference type="InterPro" id="IPR041664">
    <property type="entry name" value="AAA_16"/>
</dbReference>
<evidence type="ECO:0000313" key="5">
    <source>
        <dbReference type="Proteomes" id="UP000199360"/>
    </source>
</evidence>
<dbReference type="SMART" id="SM00421">
    <property type="entry name" value="HTH_LUXR"/>
    <property type="match status" value="1"/>
</dbReference>
<dbReference type="EMBL" id="FMDM01000008">
    <property type="protein sequence ID" value="SCG63982.1"/>
    <property type="molecule type" value="Genomic_DNA"/>
</dbReference>
<dbReference type="InterPro" id="IPR036388">
    <property type="entry name" value="WH-like_DNA-bd_sf"/>
</dbReference>
<dbReference type="InterPro" id="IPR016032">
    <property type="entry name" value="Sig_transdc_resp-reg_C-effctor"/>
</dbReference>
<dbReference type="PROSITE" id="PS00622">
    <property type="entry name" value="HTH_LUXR_1"/>
    <property type="match status" value="1"/>
</dbReference>
<accession>A0A1C5J078</accession>
<dbReference type="RefSeq" id="WP_091065235.1">
    <property type="nucleotide sequence ID" value="NZ_FMDM01000008.1"/>
</dbReference>
<gene>
    <name evidence="4" type="ORF">GA0070213_10829</name>
</gene>
<dbReference type="SUPFAM" id="SSF46894">
    <property type="entry name" value="C-terminal effector domain of the bipartite response regulators"/>
    <property type="match status" value="1"/>
</dbReference>
<evidence type="ECO:0000259" key="3">
    <source>
        <dbReference type="PROSITE" id="PS50043"/>
    </source>
</evidence>
<dbReference type="InterPro" id="IPR011990">
    <property type="entry name" value="TPR-like_helical_dom_sf"/>
</dbReference>
<evidence type="ECO:0000256" key="2">
    <source>
        <dbReference type="ARBA" id="ARBA00022840"/>
    </source>
</evidence>
<dbReference type="PROSITE" id="PS50043">
    <property type="entry name" value="HTH_LUXR_2"/>
    <property type="match status" value="1"/>
</dbReference>
<dbReference type="GO" id="GO:0006355">
    <property type="term" value="P:regulation of DNA-templated transcription"/>
    <property type="evidence" value="ECO:0007669"/>
    <property type="project" value="InterPro"/>
</dbReference>
<name>A0A1C5J078_9ACTN</name>
<dbReference type="PANTHER" id="PTHR16305">
    <property type="entry name" value="TESTICULAR SOLUBLE ADENYLYL CYCLASE"/>
    <property type="match status" value="1"/>
</dbReference>
<protein>
    <submittedName>
        <fullName evidence="4">Regulatory protein, luxR family</fullName>
    </submittedName>
</protein>
<dbReference type="Pfam" id="PF13191">
    <property type="entry name" value="AAA_16"/>
    <property type="match status" value="1"/>
</dbReference>
<dbReference type="AlphaFoldDB" id="A0A1C5J078"/>
<dbReference type="GO" id="GO:0005524">
    <property type="term" value="F:ATP binding"/>
    <property type="evidence" value="ECO:0007669"/>
    <property type="project" value="UniProtKB-KW"/>
</dbReference>
<dbReference type="GO" id="GO:0003677">
    <property type="term" value="F:DNA binding"/>
    <property type="evidence" value="ECO:0007669"/>
    <property type="project" value="InterPro"/>
</dbReference>
<evidence type="ECO:0000256" key="1">
    <source>
        <dbReference type="ARBA" id="ARBA00022741"/>
    </source>
</evidence>
<proteinExistence type="predicted"/>
<dbReference type="CDD" id="cd06170">
    <property type="entry name" value="LuxR_C_like"/>
    <property type="match status" value="1"/>
</dbReference>
<dbReference type="STRING" id="745366.GA0070213_10829"/>
<dbReference type="Gene3D" id="1.25.40.10">
    <property type="entry name" value="Tetratricopeptide repeat domain"/>
    <property type="match status" value="1"/>
</dbReference>
<keyword evidence="1" id="KW-0547">Nucleotide-binding</keyword>
<dbReference type="PRINTS" id="PR00038">
    <property type="entry name" value="HTHLUXR"/>
</dbReference>
<dbReference type="GO" id="GO:0004016">
    <property type="term" value="F:adenylate cyclase activity"/>
    <property type="evidence" value="ECO:0007669"/>
    <property type="project" value="TreeGrafter"/>
</dbReference>
<dbReference type="GO" id="GO:0005737">
    <property type="term" value="C:cytoplasm"/>
    <property type="evidence" value="ECO:0007669"/>
    <property type="project" value="TreeGrafter"/>
</dbReference>
<reference evidence="5" key="1">
    <citation type="submission" date="2016-06" db="EMBL/GenBank/DDBJ databases">
        <authorList>
            <person name="Varghese N."/>
            <person name="Submissions Spin"/>
        </authorList>
    </citation>
    <scope>NUCLEOTIDE SEQUENCE [LARGE SCALE GENOMIC DNA]</scope>
    <source>
        <strain evidence="5">DSM 45647</strain>
    </source>
</reference>
<feature type="domain" description="HTH luxR-type" evidence="3">
    <location>
        <begin position="858"/>
        <end position="923"/>
    </location>
</feature>
<organism evidence="4 5">
    <name type="scientific">Micromonospora humi</name>
    <dbReference type="NCBI Taxonomy" id="745366"/>
    <lineage>
        <taxon>Bacteria</taxon>
        <taxon>Bacillati</taxon>
        <taxon>Actinomycetota</taxon>
        <taxon>Actinomycetes</taxon>
        <taxon>Micromonosporales</taxon>
        <taxon>Micromonosporaceae</taxon>
        <taxon>Micromonospora</taxon>
    </lineage>
</organism>
<evidence type="ECO:0000313" key="4">
    <source>
        <dbReference type="EMBL" id="SCG63982.1"/>
    </source>
</evidence>